<keyword evidence="5" id="KW-0336">GPI-anchor</keyword>
<keyword evidence="5" id="KW-0325">Glycoprotein</keyword>
<evidence type="ECO:0000256" key="7">
    <source>
        <dbReference type="ARBA" id="ARBA00023157"/>
    </source>
</evidence>
<comment type="similarity">
    <text evidence="3">Belongs to the RBT5 family.</text>
</comment>
<evidence type="ECO:0000256" key="6">
    <source>
        <dbReference type="ARBA" id="ARBA00022729"/>
    </source>
</evidence>
<dbReference type="Pfam" id="PF05730">
    <property type="entry name" value="CFEM"/>
    <property type="match status" value="1"/>
</dbReference>
<evidence type="ECO:0000256" key="3">
    <source>
        <dbReference type="ARBA" id="ARBA00010031"/>
    </source>
</evidence>
<dbReference type="AlphaFoldDB" id="A0A167ZSG9"/>
<keyword evidence="7" id="KW-1015">Disulfide bond</keyword>
<evidence type="ECO:0000259" key="12">
    <source>
        <dbReference type="PROSITE" id="PS52012"/>
    </source>
</evidence>
<evidence type="ECO:0000256" key="4">
    <source>
        <dbReference type="ARBA" id="ARBA00022525"/>
    </source>
</evidence>
<keyword evidence="8" id="KW-0449">Lipoprotein</keyword>
<evidence type="ECO:0000256" key="11">
    <source>
        <dbReference type="SAM" id="SignalP"/>
    </source>
</evidence>
<dbReference type="EMBL" id="AZGZ01000009">
    <property type="protein sequence ID" value="KZZ93039.1"/>
    <property type="molecule type" value="Genomic_DNA"/>
</dbReference>
<dbReference type="InterPro" id="IPR008427">
    <property type="entry name" value="Extracellular_membr_CFEM_dom"/>
</dbReference>
<organism evidence="13 14">
    <name type="scientific">Ascosphaera apis ARSEF 7405</name>
    <dbReference type="NCBI Taxonomy" id="392613"/>
    <lineage>
        <taxon>Eukaryota</taxon>
        <taxon>Fungi</taxon>
        <taxon>Dikarya</taxon>
        <taxon>Ascomycota</taxon>
        <taxon>Pezizomycotina</taxon>
        <taxon>Eurotiomycetes</taxon>
        <taxon>Eurotiomycetidae</taxon>
        <taxon>Onygenales</taxon>
        <taxon>Ascosphaeraceae</taxon>
        <taxon>Ascosphaera</taxon>
    </lineage>
</organism>
<dbReference type="VEuPathDB" id="FungiDB:AAP_02505"/>
<dbReference type="Proteomes" id="UP000242877">
    <property type="component" value="Unassembled WGS sequence"/>
</dbReference>
<evidence type="ECO:0000256" key="1">
    <source>
        <dbReference type="ARBA" id="ARBA00004589"/>
    </source>
</evidence>
<sequence length="262" mass="25245">MKFTAAAFLGLAALASAQSLADIPKCALSCVAGGLPENCHLEAKCICSDKDFLAKMSCCLVDACPDPADQKKIMGVAHAVCNSVGVDVPSSIQCPSKDNKATTSAAPETTEAAETTTAAPETTAEAKPTTTVEAKPTTEAAETSVEATSAAASTEAVKTTVETTSAAVSTSAAASTSVAASSSVAVSSSVAAVSSAASAVVPTTLATSAPAAVASTGAPHHGGNPTGTATPAPFPTFESSNGASLKAASAGALAIAAGALLL</sequence>
<dbReference type="GO" id="GO:0005576">
    <property type="term" value="C:extracellular region"/>
    <property type="evidence" value="ECO:0007669"/>
    <property type="project" value="UniProtKB-SubCell"/>
</dbReference>
<keyword evidence="14" id="KW-1185">Reference proteome</keyword>
<comment type="caution">
    <text evidence="13">The sequence shown here is derived from an EMBL/GenBank/DDBJ whole genome shotgun (WGS) entry which is preliminary data.</text>
</comment>
<comment type="subcellular location">
    <subcellularLocation>
        <location evidence="1">Membrane</location>
        <topology evidence="1">Lipid-anchor</topology>
        <topology evidence="1">GPI-anchor</topology>
    </subcellularLocation>
    <subcellularLocation>
        <location evidence="2">Secreted</location>
    </subcellularLocation>
</comment>
<feature type="chain" id="PRO_5007895073" evidence="11">
    <location>
        <begin position="18"/>
        <end position="262"/>
    </location>
</feature>
<evidence type="ECO:0000256" key="8">
    <source>
        <dbReference type="ARBA" id="ARBA00023288"/>
    </source>
</evidence>
<reference evidence="13 14" key="1">
    <citation type="journal article" date="2016" name="Genome Biol. Evol.">
        <title>Divergent and convergent evolution of fungal pathogenicity.</title>
        <authorList>
            <person name="Shang Y."/>
            <person name="Xiao G."/>
            <person name="Zheng P."/>
            <person name="Cen K."/>
            <person name="Zhan S."/>
            <person name="Wang C."/>
        </authorList>
    </citation>
    <scope>NUCLEOTIDE SEQUENCE [LARGE SCALE GENOMIC DNA]</scope>
    <source>
        <strain evidence="13 14">ARSEF 7405</strain>
    </source>
</reference>
<keyword evidence="5" id="KW-0472">Membrane</keyword>
<dbReference type="PROSITE" id="PS52012">
    <property type="entry name" value="CFEM"/>
    <property type="match status" value="1"/>
</dbReference>
<feature type="region of interest" description="Disordered" evidence="10">
    <location>
        <begin position="214"/>
        <end position="235"/>
    </location>
</feature>
<evidence type="ECO:0000313" key="14">
    <source>
        <dbReference type="Proteomes" id="UP000242877"/>
    </source>
</evidence>
<evidence type="ECO:0000256" key="9">
    <source>
        <dbReference type="PROSITE-ProRule" id="PRU01356"/>
    </source>
</evidence>
<evidence type="ECO:0000256" key="5">
    <source>
        <dbReference type="ARBA" id="ARBA00022622"/>
    </source>
</evidence>
<accession>A0A167ZSG9</accession>
<name>A0A167ZSG9_9EURO</name>
<keyword evidence="4" id="KW-0964">Secreted</keyword>
<proteinExistence type="inferred from homology"/>
<protein>
    <submittedName>
        <fullName evidence="13">Extracellular membrane protein, CFEM domain protein</fullName>
    </submittedName>
</protein>
<evidence type="ECO:0000313" key="13">
    <source>
        <dbReference type="EMBL" id="KZZ93039.1"/>
    </source>
</evidence>
<evidence type="ECO:0000256" key="10">
    <source>
        <dbReference type="SAM" id="MobiDB-lite"/>
    </source>
</evidence>
<evidence type="ECO:0000256" key="2">
    <source>
        <dbReference type="ARBA" id="ARBA00004613"/>
    </source>
</evidence>
<feature type="region of interest" description="Disordered" evidence="10">
    <location>
        <begin position="95"/>
        <end position="156"/>
    </location>
</feature>
<feature type="domain" description="CFEM" evidence="12">
    <location>
        <begin position="1"/>
        <end position="108"/>
    </location>
</feature>
<dbReference type="OrthoDB" id="3065412at2759"/>
<comment type="caution">
    <text evidence="9">Lacks conserved residue(s) required for the propagation of feature annotation.</text>
</comment>
<keyword evidence="6 11" id="KW-0732">Signal</keyword>
<dbReference type="GO" id="GO:0098552">
    <property type="term" value="C:side of membrane"/>
    <property type="evidence" value="ECO:0007669"/>
    <property type="project" value="UniProtKB-KW"/>
</dbReference>
<gene>
    <name evidence="13" type="ORF">AAP_02505</name>
</gene>
<feature type="compositionally biased region" description="Low complexity" evidence="10">
    <location>
        <begin position="101"/>
        <end position="156"/>
    </location>
</feature>
<feature type="signal peptide" evidence="11">
    <location>
        <begin position="1"/>
        <end position="17"/>
    </location>
</feature>